<dbReference type="InterPro" id="IPR000515">
    <property type="entry name" value="MetI-like"/>
</dbReference>
<evidence type="ECO:0000313" key="11">
    <source>
        <dbReference type="EMBL" id="HEB43658.1"/>
    </source>
</evidence>
<dbReference type="GO" id="GO:0006865">
    <property type="term" value="P:amino acid transport"/>
    <property type="evidence" value="ECO:0007669"/>
    <property type="project" value="UniProtKB-KW"/>
</dbReference>
<evidence type="ECO:0000256" key="9">
    <source>
        <dbReference type="SAM" id="Phobius"/>
    </source>
</evidence>
<proteinExistence type="inferred from homology"/>
<keyword evidence="8 9" id="KW-0472">Membrane</keyword>
<keyword evidence="4" id="KW-1003">Cell membrane</keyword>
<keyword evidence="7 9" id="KW-1133">Transmembrane helix</keyword>
<organism evidence="11">
    <name type="scientific">Agrobacterium albertimagni</name>
    <dbReference type="NCBI Taxonomy" id="147266"/>
    <lineage>
        <taxon>Bacteria</taxon>
        <taxon>Pseudomonadati</taxon>
        <taxon>Pseudomonadota</taxon>
        <taxon>Alphaproteobacteria</taxon>
        <taxon>Hyphomicrobiales</taxon>
        <taxon>Rhizobiaceae</taxon>
        <taxon>Rhizobium/Agrobacterium group</taxon>
        <taxon>Agrobacterium</taxon>
    </lineage>
</organism>
<dbReference type="NCBIfam" id="TIGR01726">
    <property type="entry name" value="HEQRo_perm_3TM"/>
    <property type="match status" value="1"/>
</dbReference>
<dbReference type="InterPro" id="IPR010065">
    <property type="entry name" value="AA_ABC_transptr_permease_3TM"/>
</dbReference>
<dbReference type="GO" id="GO:0043190">
    <property type="term" value="C:ATP-binding cassette (ABC) transporter complex"/>
    <property type="evidence" value="ECO:0007669"/>
    <property type="project" value="InterPro"/>
</dbReference>
<comment type="similarity">
    <text evidence="2">Belongs to the binding-protein-dependent transport system permease family. HisMQ subfamily.</text>
</comment>
<keyword evidence="6" id="KW-0029">Amino-acid transport</keyword>
<dbReference type="Gene3D" id="1.10.3720.10">
    <property type="entry name" value="MetI-like"/>
    <property type="match status" value="1"/>
</dbReference>
<keyword evidence="5 9" id="KW-0812">Transmembrane</keyword>
<evidence type="ECO:0000256" key="7">
    <source>
        <dbReference type="ARBA" id="ARBA00022989"/>
    </source>
</evidence>
<dbReference type="InterPro" id="IPR035906">
    <property type="entry name" value="MetI-like_sf"/>
</dbReference>
<dbReference type="SUPFAM" id="SSF161098">
    <property type="entry name" value="MetI-like"/>
    <property type="match status" value="1"/>
</dbReference>
<dbReference type="InterPro" id="IPR043429">
    <property type="entry name" value="ArtM/GltK/GlnP/TcyL/YhdX-like"/>
</dbReference>
<evidence type="ECO:0000259" key="10">
    <source>
        <dbReference type="PROSITE" id="PS50928"/>
    </source>
</evidence>
<feature type="transmembrane region" description="Helical" evidence="9">
    <location>
        <begin position="387"/>
        <end position="405"/>
    </location>
</feature>
<comment type="subcellular location">
    <subcellularLocation>
        <location evidence="1">Cell inner membrane</location>
        <topology evidence="1">Multi-pass membrane protein</topology>
    </subcellularLocation>
</comment>
<feature type="transmembrane region" description="Helical" evidence="9">
    <location>
        <begin position="235"/>
        <end position="255"/>
    </location>
</feature>
<evidence type="ECO:0000256" key="3">
    <source>
        <dbReference type="ARBA" id="ARBA00022448"/>
    </source>
</evidence>
<accession>A0A7C1SHR6</accession>
<evidence type="ECO:0000256" key="2">
    <source>
        <dbReference type="ARBA" id="ARBA00010072"/>
    </source>
</evidence>
<evidence type="ECO:0000256" key="5">
    <source>
        <dbReference type="ARBA" id="ARBA00022692"/>
    </source>
</evidence>
<feature type="transmembrane region" description="Helical" evidence="9">
    <location>
        <begin position="82"/>
        <end position="99"/>
    </location>
</feature>
<feature type="domain" description="ABC transmembrane type-1" evidence="10">
    <location>
        <begin position="192"/>
        <end position="406"/>
    </location>
</feature>
<name>A0A7C1SHR6_9HYPH</name>
<keyword evidence="3" id="KW-0813">Transport</keyword>
<feature type="transmembrane region" description="Helical" evidence="9">
    <location>
        <begin position="199"/>
        <end position="223"/>
    </location>
</feature>
<evidence type="ECO:0000256" key="8">
    <source>
        <dbReference type="ARBA" id="ARBA00023136"/>
    </source>
</evidence>
<dbReference type="PANTHER" id="PTHR30614">
    <property type="entry name" value="MEMBRANE COMPONENT OF AMINO ACID ABC TRANSPORTER"/>
    <property type="match status" value="1"/>
</dbReference>
<evidence type="ECO:0000256" key="4">
    <source>
        <dbReference type="ARBA" id="ARBA00022475"/>
    </source>
</evidence>
<comment type="caution">
    <text evidence="11">The sequence shown here is derived from an EMBL/GenBank/DDBJ whole genome shotgun (WGS) entry which is preliminary data.</text>
</comment>
<dbReference type="CDD" id="cd06261">
    <property type="entry name" value="TM_PBP2"/>
    <property type="match status" value="1"/>
</dbReference>
<feature type="transmembrane region" description="Helical" evidence="9">
    <location>
        <begin position="58"/>
        <end position="76"/>
    </location>
</feature>
<dbReference type="InterPro" id="IPR014470">
    <property type="entry name" value="UCP01500"/>
</dbReference>
<dbReference type="GO" id="GO:0022857">
    <property type="term" value="F:transmembrane transporter activity"/>
    <property type="evidence" value="ECO:0007669"/>
    <property type="project" value="InterPro"/>
</dbReference>
<dbReference type="EMBL" id="DSKI01000421">
    <property type="protein sequence ID" value="HEB43658.1"/>
    <property type="molecule type" value="Genomic_DNA"/>
</dbReference>
<dbReference type="Pfam" id="PF10028">
    <property type="entry name" value="DUF2270"/>
    <property type="match status" value="1"/>
</dbReference>
<evidence type="ECO:0000256" key="6">
    <source>
        <dbReference type="ARBA" id="ARBA00022970"/>
    </source>
</evidence>
<feature type="transmembrane region" description="Helical" evidence="9">
    <location>
        <begin position="162"/>
        <end position="179"/>
    </location>
</feature>
<dbReference type="AlphaFoldDB" id="A0A7C1SHR6"/>
<dbReference type="PANTHER" id="PTHR30614:SF0">
    <property type="entry name" value="L-CYSTINE TRANSPORT SYSTEM PERMEASE PROTEIN TCYL"/>
    <property type="match status" value="1"/>
</dbReference>
<dbReference type="PROSITE" id="PS50928">
    <property type="entry name" value="ABC_TM1"/>
    <property type="match status" value="1"/>
</dbReference>
<evidence type="ECO:0000256" key="1">
    <source>
        <dbReference type="ARBA" id="ARBA00004429"/>
    </source>
</evidence>
<reference evidence="11" key="1">
    <citation type="journal article" date="2020" name="mSystems">
        <title>Genome- and Community-Level Interaction Insights into Carbon Utilization and Element Cycling Functions of Hydrothermarchaeota in Hydrothermal Sediment.</title>
        <authorList>
            <person name="Zhou Z."/>
            <person name="Liu Y."/>
            <person name="Xu W."/>
            <person name="Pan J."/>
            <person name="Luo Z.H."/>
            <person name="Li M."/>
        </authorList>
    </citation>
    <scope>NUCLEOTIDE SEQUENCE [LARGE SCALE GENOMIC DNA]</scope>
    <source>
        <strain evidence="11">SpSt-243</strain>
    </source>
</reference>
<sequence length="435" mass="48321">MEQMTQDEAGILPLESATPARLAPALPASSAEKANMIIHYYRGEIGRMTSWRDRIDRTTNWSMTVVAGLLSVSLSTPSSHHGVVLFAMLLVSVFLLIEARRYRFFDVYRARVRQLERYYFSQALCPQAELKADWAEAIAASLRRPVFLMAYREALFRRIRRNYIWMYLILLLAWALKISSPKLQQNEAPAEFVSSLSQIVQNAHLGPLYGGVVLALIGALGRLSHHPIAYGVSGFYTSFFRGTPLIVQMFLWYLALPQIGINLLQKYPGLPAQLKDVLTLDAAIAGTLALGFNYGAYMTEIFRAGIQSVGHGQSEAADALGMTYAQKMRRVILPQAFRVIIPPTGNEFIAMMKDTALVSILGATATTAEMFRRAQLVGKASFKNLEAYVLVAGMYWLLTAIFTFFQRRLERRMSKGYVRAGAGAPMPSAPAGIGA</sequence>
<protein>
    <submittedName>
        <fullName evidence="11">DUF2270 domain-containing protein</fullName>
    </submittedName>
</protein>
<gene>
    <name evidence="11" type="ORF">ENP70_08160</name>
</gene>